<comment type="caution">
    <text evidence="2">The sequence shown here is derived from an EMBL/GenBank/DDBJ whole genome shotgun (WGS) entry which is preliminary data.</text>
</comment>
<feature type="compositionally biased region" description="Basic and acidic residues" evidence="1">
    <location>
        <begin position="258"/>
        <end position="269"/>
    </location>
</feature>
<feature type="compositionally biased region" description="Basic and acidic residues" evidence="1">
    <location>
        <begin position="474"/>
        <end position="483"/>
    </location>
</feature>
<feature type="compositionally biased region" description="Basic and acidic residues" evidence="1">
    <location>
        <begin position="450"/>
        <end position="466"/>
    </location>
</feature>
<dbReference type="AlphaFoldDB" id="A0A086J9K8"/>
<name>A0A086J9K8_TOXGO</name>
<feature type="compositionally biased region" description="Low complexity" evidence="1">
    <location>
        <begin position="202"/>
        <end position="230"/>
    </location>
</feature>
<dbReference type="VEuPathDB" id="ToxoDB:TGP89_300270"/>
<reference evidence="2 3" key="1">
    <citation type="submission" date="2014-03" db="EMBL/GenBank/DDBJ databases">
        <authorList>
            <person name="Sibley D."/>
            <person name="Venepally P."/>
            <person name="Karamycheva S."/>
            <person name="Hadjithomas M."/>
            <person name="Khan A."/>
            <person name="Brunk B."/>
            <person name="Roos D."/>
            <person name="Caler E."/>
            <person name="Lorenzi H."/>
        </authorList>
    </citation>
    <scope>NUCLEOTIDE SEQUENCE [LARGE SCALE GENOMIC DNA]</scope>
    <source>
        <strain evidence="3">p89</strain>
    </source>
</reference>
<gene>
    <name evidence="2" type="ORF">TGP89_300270</name>
</gene>
<dbReference type="Proteomes" id="UP000028828">
    <property type="component" value="Unassembled WGS sequence"/>
</dbReference>
<evidence type="ECO:0000313" key="3">
    <source>
        <dbReference type="Proteomes" id="UP000028828"/>
    </source>
</evidence>
<feature type="compositionally biased region" description="Polar residues" evidence="1">
    <location>
        <begin position="231"/>
        <end position="247"/>
    </location>
</feature>
<feature type="compositionally biased region" description="Basic and acidic residues" evidence="1">
    <location>
        <begin position="1"/>
        <end position="11"/>
    </location>
</feature>
<feature type="compositionally biased region" description="Polar residues" evidence="1">
    <location>
        <begin position="486"/>
        <end position="498"/>
    </location>
</feature>
<feature type="region of interest" description="Disordered" evidence="1">
    <location>
        <begin position="450"/>
        <end position="500"/>
    </location>
</feature>
<dbReference type="EMBL" id="AEYI02002292">
    <property type="protein sequence ID" value="KFG28826.1"/>
    <property type="molecule type" value="Genomic_DNA"/>
</dbReference>
<sequence length="518" mass="56070">MSVKEEKKGGPSEEEVLKEEEEEDQEEIDRQRNLQVTADYTLISRGLVNMNHVELEASRAPEELPAPAVGDWVESKAAHQDAQIFRAKVVERRRCPENIWVFRLRSPDMASTYIEPLKHVRKDSVWSLAREMDLAGGRKTRRFSQQPRRPKSTPSGNSRSQVTGSASPRASSEVSNRQRSEQSSLPAEESPSDPPACPAFVSSPLPSLSSPLPSLSSPLPSLPSPSSLPSCTSAVSPAPSFETSSESGALEGQRRRKTTGDEGEARVRDSPGGGLFVLPGKQAGCARLGVSPSRASFPRRSLPAYHYLEKMLKRTKLALPTRPSAAQFSPLSASPAAAVSCSRRIGSDSDRSRRPSFGENVDISNAQNAERGGNADFLSEASTQGVCWAPAQKKVRLSADGQPQRANAQLLADLLSRSTQQREGQTLCDSQIPASPEKETLKRIQEAAREIERPAPGKEENERETLAKQVAGEVEVKTRKEVKNAGQKSSLSPVSSPITRGRATLPVSTLVGVGGTEE</sequence>
<feature type="compositionally biased region" description="Acidic residues" evidence="1">
    <location>
        <begin position="12"/>
        <end position="27"/>
    </location>
</feature>
<evidence type="ECO:0000256" key="1">
    <source>
        <dbReference type="SAM" id="MobiDB-lite"/>
    </source>
</evidence>
<evidence type="ECO:0000313" key="2">
    <source>
        <dbReference type="EMBL" id="KFG28826.1"/>
    </source>
</evidence>
<accession>A0A086J9K8</accession>
<protein>
    <submittedName>
        <fullName evidence="2">Uncharacterized protein</fullName>
    </submittedName>
</protein>
<proteinExistence type="predicted"/>
<dbReference type="OrthoDB" id="333759at2759"/>
<feature type="region of interest" description="Disordered" evidence="1">
    <location>
        <begin position="136"/>
        <end position="278"/>
    </location>
</feature>
<organism evidence="2 3">
    <name type="scientific">Toxoplasma gondii p89</name>
    <dbReference type="NCBI Taxonomy" id="943119"/>
    <lineage>
        <taxon>Eukaryota</taxon>
        <taxon>Sar</taxon>
        <taxon>Alveolata</taxon>
        <taxon>Apicomplexa</taxon>
        <taxon>Conoidasida</taxon>
        <taxon>Coccidia</taxon>
        <taxon>Eucoccidiorida</taxon>
        <taxon>Eimeriorina</taxon>
        <taxon>Sarcocystidae</taxon>
        <taxon>Toxoplasma</taxon>
    </lineage>
</organism>
<feature type="region of interest" description="Disordered" evidence="1">
    <location>
        <begin position="344"/>
        <end position="373"/>
    </location>
</feature>
<feature type="region of interest" description="Disordered" evidence="1">
    <location>
        <begin position="1"/>
        <end position="32"/>
    </location>
</feature>
<feature type="compositionally biased region" description="Polar residues" evidence="1">
    <location>
        <begin position="143"/>
        <end position="185"/>
    </location>
</feature>